<dbReference type="GO" id="GO:0006508">
    <property type="term" value="P:proteolysis"/>
    <property type="evidence" value="ECO:0007669"/>
    <property type="project" value="InterPro"/>
</dbReference>
<dbReference type="InterPro" id="IPR052039">
    <property type="entry name" value="Caspase-related_regulators"/>
</dbReference>
<protein>
    <recommendedName>
        <fullName evidence="1">Peptidase C14 caspase domain-containing protein</fullName>
    </recommendedName>
</protein>
<accession>X1GF95</accession>
<dbReference type="PANTHER" id="PTHR22576">
    <property type="entry name" value="MUCOSA ASSOCIATED LYMPHOID TISSUE LYMPHOMA TRANSLOCATION PROTEIN 1/PARACASPASE"/>
    <property type="match status" value="1"/>
</dbReference>
<organism evidence="2">
    <name type="scientific">marine sediment metagenome</name>
    <dbReference type="NCBI Taxonomy" id="412755"/>
    <lineage>
        <taxon>unclassified sequences</taxon>
        <taxon>metagenomes</taxon>
        <taxon>ecological metagenomes</taxon>
    </lineage>
</organism>
<comment type="caution">
    <text evidence="2">The sequence shown here is derived from an EMBL/GenBank/DDBJ whole genome shotgun (WGS) entry which is preliminary data.</text>
</comment>
<reference evidence="2" key="1">
    <citation type="journal article" date="2014" name="Front. Microbiol.">
        <title>High frequency of phylogenetically diverse reductive dehalogenase-homologous genes in deep subseafloor sedimentary metagenomes.</title>
        <authorList>
            <person name="Kawai M."/>
            <person name="Futagami T."/>
            <person name="Toyoda A."/>
            <person name="Takaki Y."/>
            <person name="Nishi S."/>
            <person name="Hori S."/>
            <person name="Arai W."/>
            <person name="Tsubouchi T."/>
            <person name="Morono Y."/>
            <person name="Uchiyama I."/>
            <person name="Ito T."/>
            <person name="Fujiyama A."/>
            <person name="Inagaki F."/>
            <person name="Takami H."/>
        </authorList>
    </citation>
    <scope>NUCLEOTIDE SEQUENCE</scope>
    <source>
        <strain evidence="2">Expedition CK06-06</strain>
    </source>
</reference>
<feature type="domain" description="Peptidase C14 caspase" evidence="1">
    <location>
        <begin position="2"/>
        <end position="178"/>
    </location>
</feature>
<dbReference type="InterPro" id="IPR011600">
    <property type="entry name" value="Pept_C14_caspase"/>
</dbReference>
<proteinExistence type="predicted"/>
<gene>
    <name evidence="2" type="ORF">S03H2_36435</name>
</gene>
<sequence length="201" mass="22259">RENILTALGSKWLPENAKPGDIVVIYFATHGTGAEQDIAHKNFLLACDTDPNNTFATGIEIQDLARTIKRRLNSDRIIVVLDTCHSGSAEPGAKSLFPPETFSFADLVQGSGQLIIASASDKQTAHDSMRYKNGIFTRHFIDGLRQNKKISDAFAYTCKKVEEESKQDFRQEQTPVMKDAEWKGAGVVLVVPPEKPRKAQN</sequence>
<dbReference type="InterPro" id="IPR029030">
    <property type="entry name" value="Caspase-like_dom_sf"/>
</dbReference>
<evidence type="ECO:0000313" key="2">
    <source>
        <dbReference type="EMBL" id="GAH55892.1"/>
    </source>
</evidence>
<dbReference type="Gene3D" id="3.40.50.1460">
    <property type="match status" value="1"/>
</dbReference>
<dbReference type="GO" id="GO:0004197">
    <property type="term" value="F:cysteine-type endopeptidase activity"/>
    <property type="evidence" value="ECO:0007669"/>
    <property type="project" value="InterPro"/>
</dbReference>
<name>X1GF95_9ZZZZ</name>
<dbReference type="PANTHER" id="PTHR22576:SF37">
    <property type="entry name" value="MUCOSA-ASSOCIATED LYMPHOID TISSUE LYMPHOMA TRANSLOCATION PROTEIN 1"/>
    <property type="match status" value="1"/>
</dbReference>
<feature type="non-terminal residue" evidence="2">
    <location>
        <position position="1"/>
    </location>
</feature>
<dbReference type="EMBL" id="BARU01022357">
    <property type="protein sequence ID" value="GAH55892.1"/>
    <property type="molecule type" value="Genomic_DNA"/>
</dbReference>
<dbReference type="Pfam" id="PF00656">
    <property type="entry name" value="Peptidase_C14"/>
    <property type="match status" value="1"/>
</dbReference>
<evidence type="ECO:0000259" key="1">
    <source>
        <dbReference type="Pfam" id="PF00656"/>
    </source>
</evidence>
<dbReference type="SUPFAM" id="SSF52129">
    <property type="entry name" value="Caspase-like"/>
    <property type="match status" value="1"/>
</dbReference>
<dbReference type="AlphaFoldDB" id="X1GF95"/>